<dbReference type="InterPro" id="IPR006585">
    <property type="entry name" value="FTP1"/>
</dbReference>
<reference evidence="10 11" key="1">
    <citation type="submission" date="2024-02" db="EMBL/GenBank/DDBJ databases">
        <title>Chromosome-scale genome assembly of the rough periwinkle Littorina saxatilis.</title>
        <authorList>
            <person name="De Jode A."/>
            <person name="Faria R."/>
            <person name="Formenti G."/>
            <person name="Sims Y."/>
            <person name="Smith T.P."/>
            <person name="Tracey A."/>
            <person name="Wood J.M.D."/>
            <person name="Zagrodzka Z.B."/>
            <person name="Johannesson K."/>
            <person name="Butlin R.K."/>
            <person name="Leder E.H."/>
        </authorList>
    </citation>
    <scope>NUCLEOTIDE SEQUENCE [LARGE SCALE GENOMIC DNA]</scope>
    <source>
        <strain evidence="10">Snail1</strain>
        <tissue evidence="10">Muscle</tissue>
    </source>
</reference>
<feature type="compositionally biased region" description="Polar residues" evidence="8">
    <location>
        <begin position="14"/>
        <end position="24"/>
    </location>
</feature>
<dbReference type="GO" id="GO:0042806">
    <property type="term" value="F:fucose binding"/>
    <property type="evidence" value="ECO:0007669"/>
    <property type="project" value="UniProtKB-ARBA"/>
</dbReference>
<dbReference type="AlphaFoldDB" id="A0AAN9C3C3"/>
<evidence type="ECO:0000259" key="9">
    <source>
        <dbReference type="SMART" id="SM00607"/>
    </source>
</evidence>
<feature type="region of interest" description="Disordered" evidence="8">
    <location>
        <begin position="1"/>
        <end position="24"/>
    </location>
</feature>
<name>A0AAN9C3C3_9CAEN</name>
<dbReference type="SUPFAM" id="SSF49785">
    <property type="entry name" value="Galactose-binding domain-like"/>
    <property type="match status" value="1"/>
</dbReference>
<gene>
    <name evidence="10" type="ORF">V1264_001867</name>
</gene>
<keyword evidence="4" id="KW-0479">Metal-binding</keyword>
<keyword evidence="5" id="KW-0430">Lectin</keyword>
<evidence type="ECO:0000256" key="8">
    <source>
        <dbReference type="SAM" id="MobiDB-lite"/>
    </source>
</evidence>
<dbReference type="SMART" id="SM00607">
    <property type="entry name" value="FTP"/>
    <property type="match status" value="1"/>
</dbReference>
<dbReference type="EMBL" id="JBAMIC010000001">
    <property type="protein sequence ID" value="KAK7116128.1"/>
    <property type="molecule type" value="Genomic_DNA"/>
</dbReference>
<comment type="caution">
    <text evidence="10">The sequence shown here is derived from an EMBL/GenBank/DDBJ whole genome shotgun (WGS) entry which is preliminary data.</text>
</comment>
<dbReference type="PANTHER" id="PTHR45713:SF15">
    <property type="entry name" value="F5_8 TYPE C DOMAIN-CONTAINING PROTEIN"/>
    <property type="match status" value="1"/>
</dbReference>
<evidence type="ECO:0000256" key="3">
    <source>
        <dbReference type="ARBA" id="ARBA00011233"/>
    </source>
</evidence>
<dbReference type="Pfam" id="PF22633">
    <property type="entry name" value="F5_F8_type_C_2"/>
    <property type="match status" value="1"/>
</dbReference>
<accession>A0AAN9C3C3</accession>
<dbReference type="Proteomes" id="UP001374579">
    <property type="component" value="Unassembled WGS sequence"/>
</dbReference>
<keyword evidence="11" id="KW-1185">Reference proteome</keyword>
<feature type="domain" description="Fucolectin tachylectin-4 pentraxin-1" evidence="9">
    <location>
        <begin position="37"/>
        <end position="188"/>
    </location>
</feature>
<keyword evidence="7" id="KW-1015">Disulfide bond</keyword>
<evidence type="ECO:0000256" key="5">
    <source>
        <dbReference type="ARBA" id="ARBA00022734"/>
    </source>
</evidence>
<dbReference type="PANTHER" id="PTHR45713">
    <property type="entry name" value="FTP DOMAIN-CONTAINING PROTEIN"/>
    <property type="match status" value="1"/>
</dbReference>
<protein>
    <recommendedName>
        <fullName evidence="9">Fucolectin tachylectin-4 pentraxin-1 domain-containing protein</fullName>
    </recommendedName>
</protein>
<organism evidence="10 11">
    <name type="scientific">Littorina saxatilis</name>
    <dbReference type="NCBI Taxonomy" id="31220"/>
    <lineage>
        <taxon>Eukaryota</taxon>
        <taxon>Metazoa</taxon>
        <taxon>Spiralia</taxon>
        <taxon>Lophotrochozoa</taxon>
        <taxon>Mollusca</taxon>
        <taxon>Gastropoda</taxon>
        <taxon>Caenogastropoda</taxon>
        <taxon>Littorinimorpha</taxon>
        <taxon>Littorinoidea</taxon>
        <taxon>Littorinidae</taxon>
        <taxon>Littorina</taxon>
    </lineage>
</organism>
<evidence type="ECO:0000256" key="6">
    <source>
        <dbReference type="ARBA" id="ARBA00022837"/>
    </source>
</evidence>
<evidence type="ECO:0000313" key="11">
    <source>
        <dbReference type="Proteomes" id="UP001374579"/>
    </source>
</evidence>
<dbReference type="InterPro" id="IPR008979">
    <property type="entry name" value="Galactose-bd-like_sf"/>
</dbReference>
<comment type="similarity">
    <text evidence="2">Belongs to the fucolectin family.</text>
</comment>
<keyword evidence="6" id="KW-0106">Calcium</keyword>
<dbReference type="InterPro" id="IPR051941">
    <property type="entry name" value="BG_Antigen-Binding_Lectin"/>
</dbReference>
<evidence type="ECO:0000256" key="1">
    <source>
        <dbReference type="ARBA" id="ARBA00002219"/>
    </source>
</evidence>
<proteinExistence type="inferred from homology"/>
<evidence type="ECO:0000313" key="10">
    <source>
        <dbReference type="EMBL" id="KAK7116128.1"/>
    </source>
</evidence>
<evidence type="ECO:0000256" key="7">
    <source>
        <dbReference type="ARBA" id="ARBA00023157"/>
    </source>
</evidence>
<dbReference type="GO" id="GO:0001868">
    <property type="term" value="P:regulation of complement activation, lectin pathway"/>
    <property type="evidence" value="ECO:0007669"/>
    <property type="project" value="UniProtKB-ARBA"/>
</dbReference>
<comment type="subunit">
    <text evidence="3">Homotrimer.</text>
</comment>
<dbReference type="GO" id="GO:0010185">
    <property type="term" value="P:regulation of cellular defense response"/>
    <property type="evidence" value="ECO:0007669"/>
    <property type="project" value="UniProtKB-ARBA"/>
</dbReference>
<dbReference type="GO" id="GO:0046872">
    <property type="term" value="F:metal ion binding"/>
    <property type="evidence" value="ECO:0007669"/>
    <property type="project" value="UniProtKB-KW"/>
</dbReference>
<evidence type="ECO:0000256" key="4">
    <source>
        <dbReference type="ARBA" id="ARBA00022723"/>
    </source>
</evidence>
<evidence type="ECO:0000256" key="2">
    <source>
        <dbReference type="ARBA" id="ARBA00010147"/>
    </source>
</evidence>
<dbReference type="Gene3D" id="2.60.120.260">
    <property type="entry name" value="Galactose-binding domain-like"/>
    <property type="match status" value="1"/>
</dbReference>
<sequence>MRTPGVCRGHSTRELSSNDQIPSEGTVTFVSGTGEVAVNVAANKPASEISTFPGHNAGLANDGSFDNKNAGNRGVCSHTNEPPVAGVRTWWQVDLEACYDISSVIITTSVDCCADRLHDFDVDVYDKDPEMYPDATAQRCYHYVGSIPTGATEDLVCENRPIRGRVVRVTNAPGYVLSLCEVQVMAVP</sequence>
<comment type="function">
    <text evidence="1">Acts as a defensive agent. Recognizes blood group fucosylated oligosaccharides including A, B, H and Lewis B-type antigens. Does not recognize Lewis A antigen and has low affinity for monovalent haptens.</text>
</comment>